<dbReference type="AlphaFoldDB" id="A0A426DFS4"/>
<reference evidence="2" key="1">
    <citation type="submission" date="2018-10" db="EMBL/GenBank/DDBJ databases">
        <title>Schaedlerella arabinophila gen. nov. sp. nov., isolated from the mouse intestinal tract and comparative analysis with the genome of the closely related altered Schaedler flora strain ASF502.</title>
        <authorList>
            <person name="Miyake S."/>
            <person name="Soh M."/>
            <person name="Seedorf H."/>
        </authorList>
    </citation>
    <scope>NUCLEOTIDE SEQUENCE [LARGE SCALE GENOMIC DNA]</scope>
    <source>
        <strain evidence="2">DSM 106076</strain>
    </source>
</reference>
<dbReference type="Proteomes" id="UP000274920">
    <property type="component" value="Unassembled WGS sequence"/>
</dbReference>
<comment type="caution">
    <text evidence="2">The sequence shown here is derived from an EMBL/GenBank/DDBJ whole genome shotgun (WGS) entry which is preliminary data.</text>
</comment>
<keyword evidence="1" id="KW-0472">Membrane</keyword>
<keyword evidence="1" id="KW-0812">Transmembrane</keyword>
<organism evidence="2 3">
    <name type="scientific">Schaedlerella arabinosiphila</name>
    <dbReference type="NCBI Taxonomy" id="2044587"/>
    <lineage>
        <taxon>Bacteria</taxon>
        <taxon>Bacillati</taxon>
        <taxon>Bacillota</taxon>
        <taxon>Clostridia</taxon>
        <taxon>Lachnospirales</taxon>
        <taxon>Lachnospiraceae</taxon>
        <taxon>Schaedlerella</taxon>
    </lineage>
</organism>
<evidence type="ECO:0008006" key="4">
    <source>
        <dbReference type="Google" id="ProtNLM"/>
    </source>
</evidence>
<dbReference type="RefSeq" id="WP_125127221.1">
    <property type="nucleotide sequence ID" value="NZ_RHJS01000002.1"/>
</dbReference>
<gene>
    <name evidence="2" type="ORF">EBB54_09580</name>
</gene>
<feature type="transmembrane region" description="Helical" evidence="1">
    <location>
        <begin position="7"/>
        <end position="29"/>
    </location>
</feature>
<keyword evidence="1" id="KW-1133">Transmembrane helix</keyword>
<dbReference type="EMBL" id="RHJS01000002">
    <property type="protein sequence ID" value="RRK31581.1"/>
    <property type="molecule type" value="Genomic_DNA"/>
</dbReference>
<protein>
    <recommendedName>
        <fullName evidence="4">Peptidase M48 domain-containing protein</fullName>
    </recommendedName>
</protein>
<evidence type="ECO:0000313" key="2">
    <source>
        <dbReference type="EMBL" id="RRK31581.1"/>
    </source>
</evidence>
<evidence type="ECO:0000313" key="3">
    <source>
        <dbReference type="Proteomes" id="UP000274920"/>
    </source>
</evidence>
<accession>A0A426DFS4</accession>
<keyword evidence="3" id="KW-1185">Reference proteome</keyword>
<sequence>MRIALYYLIQCTWGVVQSTLGVIYFIFYFSERHYFYHGAVVTEWNAKSSVSLGMFVFVTKEPYFYDKLKNEYTIEELSQRLLVHEYGHTIQSLILGPLYLIIIGIPSTLWGFLPCCNIKRKAKSISYFSFFTEKWANFLGEQVTGQKSMENLVIN</sequence>
<evidence type="ECO:0000256" key="1">
    <source>
        <dbReference type="SAM" id="Phobius"/>
    </source>
</evidence>
<proteinExistence type="predicted"/>
<feature type="transmembrane region" description="Helical" evidence="1">
    <location>
        <begin position="90"/>
        <end position="113"/>
    </location>
</feature>
<name>A0A426DFS4_9FIRM</name>